<dbReference type="PANTHER" id="PTHR33442:SF1">
    <property type="entry name" value="TRANS-3-HYDROXY-L-PROLINE DEHYDRATASE"/>
    <property type="match status" value="1"/>
</dbReference>
<evidence type="ECO:0000256" key="2">
    <source>
        <dbReference type="ARBA" id="ARBA00023235"/>
    </source>
</evidence>
<dbReference type="EC" id="5.1.1.8" evidence="4"/>
<evidence type="ECO:0000256" key="4">
    <source>
        <dbReference type="ARBA" id="ARBA00039135"/>
    </source>
</evidence>
<dbReference type="Gene3D" id="3.10.310.10">
    <property type="entry name" value="Diaminopimelate Epimerase, Chain A, domain 1"/>
    <property type="match status" value="2"/>
</dbReference>
<dbReference type="RefSeq" id="WP_150632570.1">
    <property type="nucleotide sequence ID" value="NZ_CABVHI010000023.1"/>
</dbReference>
<protein>
    <recommendedName>
        <fullName evidence="5">4-hydroxyproline 2-epimerase</fullName>
        <ecNumber evidence="4">5.1.1.8</ecNumber>
    </recommendedName>
</protein>
<dbReference type="NCBIfam" id="NF010577">
    <property type="entry name" value="PRK13970.1"/>
    <property type="match status" value="1"/>
</dbReference>
<keyword evidence="2 6" id="KW-0413">Isomerase</keyword>
<dbReference type="SUPFAM" id="SSF54506">
    <property type="entry name" value="Diaminopimelate epimerase-like"/>
    <property type="match status" value="1"/>
</dbReference>
<accession>A0A5E7GDC9</accession>
<dbReference type="EMBL" id="CABVHP010000007">
    <property type="protein sequence ID" value="VVO05903.1"/>
    <property type="molecule type" value="Genomic_DNA"/>
</dbReference>
<dbReference type="Pfam" id="PF05544">
    <property type="entry name" value="Pro_racemase"/>
    <property type="match status" value="1"/>
</dbReference>
<dbReference type="AlphaFoldDB" id="A0A5E7GDC9"/>
<dbReference type="FunFam" id="3.10.310.10:FF:000012">
    <property type="entry name" value="4-hydroxyproline 2-epimerase"/>
    <property type="match status" value="1"/>
</dbReference>
<evidence type="ECO:0000256" key="1">
    <source>
        <dbReference type="ARBA" id="ARBA00007529"/>
    </source>
</evidence>
<dbReference type="OrthoDB" id="181267at2"/>
<dbReference type="SFLD" id="SFLDS00028">
    <property type="entry name" value="Proline_Racemase"/>
    <property type="match status" value="1"/>
</dbReference>
<dbReference type="InterPro" id="IPR008794">
    <property type="entry name" value="Pro_racemase_fam"/>
</dbReference>
<evidence type="ECO:0000313" key="7">
    <source>
        <dbReference type="Proteomes" id="UP000326557"/>
    </source>
</evidence>
<organism evidence="6 7">
    <name type="scientific">Pseudomonas fluorescens</name>
    <dbReference type="NCBI Taxonomy" id="294"/>
    <lineage>
        <taxon>Bacteria</taxon>
        <taxon>Pseudomonadati</taxon>
        <taxon>Pseudomonadota</taxon>
        <taxon>Gammaproteobacteria</taxon>
        <taxon>Pseudomonadales</taxon>
        <taxon>Pseudomonadaceae</taxon>
        <taxon>Pseudomonas</taxon>
    </lineage>
</organism>
<proteinExistence type="inferred from homology"/>
<dbReference type="PANTHER" id="PTHR33442">
    <property type="entry name" value="TRANS-3-HYDROXY-L-PROLINE DEHYDRATASE"/>
    <property type="match status" value="1"/>
</dbReference>
<comment type="similarity">
    <text evidence="1">Belongs to the proline racemase family.</text>
</comment>
<evidence type="ECO:0000256" key="5">
    <source>
        <dbReference type="ARBA" id="ARBA00067395"/>
    </source>
</evidence>
<dbReference type="Proteomes" id="UP000326557">
    <property type="component" value="Unassembled WGS sequence"/>
</dbReference>
<gene>
    <name evidence="6" type="ORF">PS704_03046</name>
</gene>
<reference evidence="6 7" key="1">
    <citation type="submission" date="2019-09" db="EMBL/GenBank/DDBJ databases">
        <authorList>
            <person name="Chandra G."/>
            <person name="Truman W A."/>
        </authorList>
    </citation>
    <scope>NUCLEOTIDE SEQUENCE [LARGE SCALE GENOMIC DNA]</scope>
    <source>
        <strain evidence="6">PS704</strain>
    </source>
</reference>
<sequence length="310" mass="33141">MKRITVIDSHTGGEPTRLVTAGFPDLGTGSMAERLQRLAEHHDQWRTACVLEPRGSDVLVGALLCEPVDPAACAGVIFFNNSGYLGMCGHGTIGLVASLAHLGKIGPGVHSIETPVGTVQATLHDDRSVSVRNVPAYRYRKAVALQVPGIGEVVGDIAWGGNWFFLIAEHGLRVASDNLDALTAYTFAVQQALDVQGIRGEDGGVIDHVELFAEDEQADSRNFVLCPGKAYDRSPCGTGTSAKLACLAADDKLQPGQIWRQASVIGSEFEGSYEPHGERIVPTIRGRAFISAESSLIIEQDDPFAWGIRP</sequence>
<dbReference type="GO" id="GO:0047580">
    <property type="term" value="F:4-hydroxyproline epimerase activity"/>
    <property type="evidence" value="ECO:0007669"/>
    <property type="project" value="UniProtKB-EC"/>
</dbReference>
<evidence type="ECO:0000256" key="3">
    <source>
        <dbReference type="ARBA" id="ARBA00035826"/>
    </source>
</evidence>
<evidence type="ECO:0000313" key="6">
    <source>
        <dbReference type="EMBL" id="VVO05903.1"/>
    </source>
</evidence>
<name>A0A5E7GDC9_PSEFL</name>
<dbReference type="PIRSF" id="PIRSF029792">
    <property type="entry name" value="Pro_racemase"/>
    <property type="match status" value="1"/>
</dbReference>
<comment type="catalytic activity">
    <reaction evidence="3">
        <text>trans-4-hydroxy-L-proline = cis-4-hydroxy-D-proline</text>
        <dbReference type="Rhea" id="RHEA:21152"/>
        <dbReference type="ChEBI" id="CHEBI:57690"/>
        <dbReference type="ChEBI" id="CHEBI:58375"/>
        <dbReference type="EC" id="5.1.1.8"/>
    </reaction>
</comment>